<dbReference type="EMBL" id="SMCP01000001">
    <property type="protein sequence ID" value="TCV89984.1"/>
    <property type="molecule type" value="Genomic_DNA"/>
</dbReference>
<dbReference type="Proteomes" id="UP000294619">
    <property type="component" value="Unassembled WGS sequence"/>
</dbReference>
<name>A0A4R3YGB3_9PAST</name>
<evidence type="ECO:0000313" key="2">
    <source>
        <dbReference type="Proteomes" id="UP000294619"/>
    </source>
</evidence>
<reference evidence="1 2" key="1">
    <citation type="submission" date="2019-03" db="EMBL/GenBank/DDBJ databases">
        <title>Genomic Encyclopedia of Type Strains, Phase IV (KMG-IV): sequencing the most valuable type-strain genomes for metagenomic binning, comparative biology and taxonomic classification.</title>
        <authorList>
            <person name="Goeker M."/>
        </authorList>
    </citation>
    <scope>NUCLEOTIDE SEQUENCE [LARGE SCALE GENOMIC DNA]</scope>
    <source>
        <strain evidence="1 2">DSM 28140</strain>
    </source>
</reference>
<gene>
    <name evidence="1" type="ORF">EDC16_101297</name>
</gene>
<proteinExistence type="predicted"/>
<sequence>MTNINTVFAVPASANKLANKFNFELLTNGVNNIFVGRIAYALYDM</sequence>
<organism evidence="1 2">
    <name type="scientific">Testudinibacter aquarius</name>
    <dbReference type="NCBI Taxonomy" id="1524974"/>
    <lineage>
        <taxon>Bacteria</taxon>
        <taxon>Pseudomonadati</taxon>
        <taxon>Pseudomonadota</taxon>
        <taxon>Gammaproteobacteria</taxon>
        <taxon>Pasteurellales</taxon>
        <taxon>Pasteurellaceae</taxon>
        <taxon>Testudinibacter</taxon>
    </lineage>
</organism>
<dbReference type="AlphaFoldDB" id="A0A4R3YGB3"/>
<accession>A0A4R3YGB3</accession>
<comment type="caution">
    <text evidence="1">The sequence shown here is derived from an EMBL/GenBank/DDBJ whole genome shotgun (WGS) entry which is preliminary data.</text>
</comment>
<protein>
    <submittedName>
        <fullName evidence="1">Uncharacterized protein</fullName>
    </submittedName>
</protein>
<evidence type="ECO:0000313" key="1">
    <source>
        <dbReference type="EMBL" id="TCV89984.1"/>
    </source>
</evidence>